<dbReference type="InterPro" id="IPR043129">
    <property type="entry name" value="ATPase_NBD"/>
</dbReference>
<proteinExistence type="inferred from homology"/>
<organism evidence="2 3">
    <name type="scientific">Paractinoplanes lichenicola</name>
    <dbReference type="NCBI Taxonomy" id="2802976"/>
    <lineage>
        <taxon>Bacteria</taxon>
        <taxon>Bacillati</taxon>
        <taxon>Actinomycetota</taxon>
        <taxon>Actinomycetes</taxon>
        <taxon>Micromonosporales</taxon>
        <taxon>Micromonosporaceae</taxon>
        <taxon>Paractinoplanes</taxon>
    </lineage>
</organism>
<gene>
    <name evidence="2" type="ORF">JKJ07_00080</name>
</gene>
<dbReference type="Pfam" id="PF00480">
    <property type="entry name" value="ROK"/>
    <property type="match status" value="1"/>
</dbReference>
<dbReference type="RefSeq" id="WP_202989062.1">
    <property type="nucleotide sequence ID" value="NZ_JAENHO010000001.1"/>
</dbReference>
<protein>
    <submittedName>
        <fullName evidence="2">ROK family protein</fullName>
    </submittedName>
</protein>
<keyword evidence="3" id="KW-1185">Reference proteome</keyword>
<dbReference type="EMBL" id="JAENHO010000001">
    <property type="protein sequence ID" value="MBL7252701.1"/>
    <property type="molecule type" value="Genomic_DNA"/>
</dbReference>
<evidence type="ECO:0000313" key="2">
    <source>
        <dbReference type="EMBL" id="MBL7252701.1"/>
    </source>
</evidence>
<dbReference type="PANTHER" id="PTHR18964">
    <property type="entry name" value="ROK (REPRESSOR, ORF, KINASE) FAMILY"/>
    <property type="match status" value="1"/>
</dbReference>
<dbReference type="SUPFAM" id="SSF46785">
    <property type="entry name" value="Winged helix' DNA-binding domain"/>
    <property type="match status" value="1"/>
</dbReference>
<accession>A0ABS1VDE2</accession>
<dbReference type="Gene3D" id="3.30.420.40">
    <property type="match status" value="2"/>
</dbReference>
<evidence type="ECO:0000313" key="3">
    <source>
        <dbReference type="Proteomes" id="UP000598996"/>
    </source>
</evidence>
<dbReference type="SUPFAM" id="SSF53067">
    <property type="entry name" value="Actin-like ATPase domain"/>
    <property type="match status" value="1"/>
</dbReference>
<dbReference type="InterPro" id="IPR036390">
    <property type="entry name" value="WH_DNA-bd_sf"/>
</dbReference>
<evidence type="ECO:0000256" key="1">
    <source>
        <dbReference type="ARBA" id="ARBA00006479"/>
    </source>
</evidence>
<comment type="similarity">
    <text evidence="1">Belongs to the ROK (NagC/XylR) family.</text>
</comment>
<reference evidence="2 3" key="1">
    <citation type="submission" date="2021-01" db="EMBL/GenBank/DDBJ databases">
        <title>Actinoplanes sp. nov. LDG1-01 isolated from lichen.</title>
        <authorList>
            <person name="Saeng-In P."/>
            <person name="Phongsopitanun W."/>
            <person name="Kanchanasin P."/>
            <person name="Yuki M."/>
            <person name="Kudo T."/>
            <person name="Ohkuma M."/>
            <person name="Tanasupawat S."/>
        </authorList>
    </citation>
    <scope>NUCLEOTIDE SEQUENCE [LARGE SCALE GENOMIC DNA]</scope>
    <source>
        <strain evidence="2 3">LDG1-01</strain>
    </source>
</reference>
<sequence>MDTEQRVREYVAYSPGTDRGELAKALGLPAPTVVSAVRRLLAAGDLVETEVTRARASAGRRPRVLRLSGPPTLVGMVSWDGVGLRATCADVEGTVMGDVALAEPDPRRAIEQVIAIADGCEDHFLRTVVMSVPAPYLTGRGAPQRRSLADGDAPSFLITEPGDLAAVLSAEYGLPVVLENDANVWALGELYRGALRGRADAVSLIVTGHGFGSALIVNGALARGARGFAGELPHLQVDREGPLCACGGRGCLVFRVRDRVVASAQAAYAAPITFADLPRLATAGDPGAARMLGDVGRALGGPLAHLCTFLDPELLLVGGTLGPAAAHVVAGIREVLAVQSPPAVADNMTVVESTLGPRAELLGAIELGRLRARG</sequence>
<dbReference type="InterPro" id="IPR036388">
    <property type="entry name" value="WH-like_DNA-bd_sf"/>
</dbReference>
<dbReference type="Proteomes" id="UP000598996">
    <property type="component" value="Unassembled WGS sequence"/>
</dbReference>
<comment type="caution">
    <text evidence="2">The sequence shown here is derived from an EMBL/GenBank/DDBJ whole genome shotgun (WGS) entry which is preliminary data.</text>
</comment>
<dbReference type="PANTHER" id="PTHR18964:SF173">
    <property type="entry name" value="GLUCOKINASE"/>
    <property type="match status" value="1"/>
</dbReference>
<dbReference type="InterPro" id="IPR000600">
    <property type="entry name" value="ROK"/>
</dbReference>
<name>A0ABS1VDE2_9ACTN</name>
<dbReference type="Gene3D" id="1.10.10.10">
    <property type="entry name" value="Winged helix-like DNA-binding domain superfamily/Winged helix DNA-binding domain"/>
    <property type="match status" value="1"/>
</dbReference>